<feature type="domain" description="PX" evidence="11">
    <location>
        <begin position="175"/>
        <end position="287"/>
    </location>
</feature>
<evidence type="ECO:0000256" key="5">
    <source>
        <dbReference type="ARBA" id="ARBA00022741"/>
    </source>
</evidence>
<organism evidence="13 14">
    <name type="scientific">Polyplax serrata</name>
    <name type="common">Common mouse louse</name>
    <dbReference type="NCBI Taxonomy" id="468196"/>
    <lineage>
        <taxon>Eukaryota</taxon>
        <taxon>Metazoa</taxon>
        <taxon>Ecdysozoa</taxon>
        <taxon>Arthropoda</taxon>
        <taxon>Hexapoda</taxon>
        <taxon>Insecta</taxon>
        <taxon>Pterygota</taxon>
        <taxon>Neoptera</taxon>
        <taxon>Paraneoptera</taxon>
        <taxon>Psocodea</taxon>
        <taxon>Troctomorpha</taxon>
        <taxon>Phthiraptera</taxon>
        <taxon>Anoplura</taxon>
        <taxon>Polyplacidae</taxon>
        <taxon>Polyplax</taxon>
    </lineage>
</organism>
<evidence type="ECO:0000256" key="3">
    <source>
        <dbReference type="ARBA" id="ARBA00022553"/>
    </source>
</evidence>
<dbReference type="CDD" id="cd05575">
    <property type="entry name" value="STKc_SGK"/>
    <property type="match status" value="1"/>
</dbReference>
<name>A0AAN8P0I3_POLSC</name>
<dbReference type="InterPro" id="IPR037900">
    <property type="entry name" value="CISK_PX"/>
</dbReference>
<dbReference type="PROSITE" id="PS00107">
    <property type="entry name" value="PROTEIN_KINASE_ATP"/>
    <property type="match status" value="1"/>
</dbReference>
<evidence type="ECO:0000313" key="13">
    <source>
        <dbReference type="EMBL" id="KAK6636858.1"/>
    </source>
</evidence>
<gene>
    <name evidence="13" type="primary">SGK3</name>
    <name evidence="13" type="ORF">RUM43_010522</name>
</gene>
<dbReference type="InterPro" id="IPR036871">
    <property type="entry name" value="PX_dom_sf"/>
</dbReference>
<evidence type="ECO:0000259" key="10">
    <source>
        <dbReference type="PROSITE" id="PS50011"/>
    </source>
</evidence>
<comment type="caution">
    <text evidence="13">The sequence shown here is derived from an EMBL/GenBank/DDBJ whole genome shotgun (WGS) entry which is preliminary data.</text>
</comment>
<dbReference type="PROSITE" id="PS50011">
    <property type="entry name" value="PROTEIN_KINASE_DOM"/>
    <property type="match status" value="1"/>
</dbReference>
<dbReference type="SUPFAM" id="SSF56112">
    <property type="entry name" value="Protein kinase-like (PK-like)"/>
    <property type="match status" value="1"/>
</dbReference>
<dbReference type="InterPro" id="IPR017441">
    <property type="entry name" value="Protein_kinase_ATP_BS"/>
</dbReference>
<dbReference type="InterPro" id="IPR017892">
    <property type="entry name" value="Pkinase_C"/>
</dbReference>
<dbReference type="Gene3D" id="3.30.200.20">
    <property type="entry name" value="Phosphorylase Kinase, domain 1"/>
    <property type="match status" value="1"/>
</dbReference>
<keyword evidence="3" id="KW-0597">Phosphoprotein</keyword>
<dbReference type="SMART" id="SM00220">
    <property type="entry name" value="S_TKc"/>
    <property type="match status" value="1"/>
</dbReference>
<feature type="region of interest" description="Disordered" evidence="9">
    <location>
        <begin position="34"/>
        <end position="63"/>
    </location>
</feature>
<sequence>MENTQIGIWMKETSGGDNNCGCIDNTELSSTVPSKQFNSEKLGIGEGEIESISNTNEKDPEPQVVHDTNEVVDVKNTSLESRTVRVKSILKKPSVGVGKPDEFHNNNSNPCLSTHTTKSFDNTTLITSSKIKVEVCMLVCDIKNNNGEFGQPTCWYKFLSTLCSWRMSSDVLEKVQTARVQDSETWDIEKRSKYTVYKVVVHSGTSSWFVFRRYTEFHKLFESLKKQFPNLQLKLPGKKLFGNNLDPNFVATRQDGLDNFVQNIISQSALLQLPEVREFFKLDNKYQAINDGLTKNENIGQEVKQENKLNLGPSERSHAQPSDFDFLRVIGQGSFGKVLLAKHKAENKYYAVKVLKKKQVIRKNEAKHIMSERNVLLKTLNHPFLVGLHYSFQTTEKLYFVLDYVNGGELFFHLQKETIFSESRSQFYAAEMACALGYLHSKGIIYRDLKPENILLDAQGHIVLTDFGLSKEGLLGTDTTKTFCGTPEYLAPEIILKEAYDRSVDWWCLGTVLYEMLFGLPPFYCQDTSEMYDRILNKPLVIKTSVSESARDILSKLLEKDRSKRLGSGYGDFDDVQRHQFFRHINWDNLIAKKIKPPFNPLVKGVMDLRNIDPQFTKEQVPASIEQNTDDYLSASVREADDVFAGFSYAPPTAELSA</sequence>
<evidence type="ECO:0000256" key="7">
    <source>
        <dbReference type="ARBA" id="ARBA00022840"/>
    </source>
</evidence>
<dbReference type="PROSITE" id="PS00108">
    <property type="entry name" value="PROTEIN_KINASE_ST"/>
    <property type="match status" value="1"/>
</dbReference>
<dbReference type="InterPro" id="IPR008271">
    <property type="entry name" value="Ser/Thr_kinase_AS"/>
</dbReference>
<evidence type="ECO:0000256" key="1">
    <source>
        <dbReference type="ARBA" id="ARBA00009903"/>
    </source>
</evidence>
<dbReference type="PROSITE" id="PS51285">
    <property type="entry name" value="AGC_KINASE_CTER"/>
    <property type="match status" value="1"/>
</dbReference>
<reference evidence="13 14" key="1">
    <citation type="submission" date="2023-10" db="EMBL/GenBank/DDBJ databases">
        <title>Genomes of two closely related lineages of the louse Polyplax serrata with different host specificities.</title>
        <authorList>
            <person name="Martinu J."/>
            <person name="Tarabai H."/>
            <person name="Stefka J."/>
            <person name="Hypsa V."/>
        </authorList>
    </citation>
    <scope>NUCLEOTIDE SEQUENCE [LARGE SCALE GENOMIC DNA]</scope>
    <source>
        <strain evidence="13">HR10_N</strain>
    </source>
</reference>
<feature type="domain" description="Protein kinase" evidence="10">
    <location>
        <begin position="324"/>
        <end position="582"/>
    </location>
</feature>
<feature type="binding site" evidence="8">
    <location>
        <position position="363"/>
    </location>
    <ligand>
        <name>ATP</name>
        <dbReference type="ChEBI" id="CHEBI:30616"/>
    </ligand>
</feature>
<dbReference type="InterPro" id="IPR001683">
    <property type="entry name" value="PX_dom"/>
</dbReference>
<evidence type="ECO:0000313" key="14">
    <source>
        <dbReference type="Proteomes" id="UP001372834"/>
    </source>
</evidence>
<evidence type="ECO:0000256" key="2">
    <source>
        <dbReference type="ARBA" id="ARBA00022527"/>
    </source>
</evidence>
<accession>A0AAN8P0I3</accession>
<dbReference type="Pfam" id="PF00433">
    <property type="entry name" value="Pkinase_C"/>
    <property type="match status" value="1"/>
</dbReference>
<dbReference type="PANTHER" id="PTHR24351">
    <property type="entry name" value="RIBOSOMAL PROTEIN S6 KINASE"/>
    <property type="match status" value="1"/>
</dbReference>
<dbReference type="GO" id="GO:0035091">
    <property type="term" value="F:phosphatidylinositol binding"/>
    <property type="evidence" value="ECO:0007669"/>
    <property type="project" value="InterPro"/>
</dbReference>
<dbReference type="InterPro" id="IPR000961">
    <property type="entry name" value="AGC-kinase_C"/>
</dbReference>
<keyword evidence="6 13" id="KW-0418">Kinase</keyword>
<dbReference type="CDD" id="cd06870">
    <property type="entry name" value="PX_CISK"/>
    <property type="match status" value="1"/>
</dbReference>
<evidence type="ECO:0000256" key="9">
    <source>
        <dbReference type="SAM" id="MobiDB-lite"/>
    </source>
</evidence>
<dbReference type="AlphaFoldDB" id="A0AAN8P0I3"/>
<evidence type="ECO:0000256" key="8">
    <source>
        <dbReference type="PROSITE-ProRule" id="PRU10141"/>
    </source>
</evidence>
<dbReference type="Pfam" id="PF00787">
    <property type="entry name" value="PX"/>
    <property type="match status" value="1"/>
</dbReference>
<dbReference type="EMBL" id="JAWJWE010000004">
    <property type="protein sequence ID" value="KAK6636858.1"/>
    <property type="molecule type" value="Genomic_DNA"/>
</dbReference>
<dbReference type="Proteomes" id="UP001372834">
    <property type="component" value="Unassembled WGS sequence"/>
</dbReference>
<evidence type="ECO:0000259" key="11">
    <source>
        <dbReference type="PROSITE" id="PS50195"/>
    </source>
</evidence>
<dbReference type="Gene3D" id="3.30.1520.10">
    <property type="entry name" value="Phox-like domain"/>
    <property type="match status" value="1"/>
</dbReference>
<dbReference type="GO" id="GO:0005524">
    <property type="term" value="F:ATP binding"/>
    <property type="evidence" value="ECO:0007669"/>
    <property type="project" value="UniProtKB-UniRule"/>
</dbReference>
<dbReference type="InterPro" id="IPR011009">
    <property type="entry name" value="Kinase-like_dom_sf"/>
</dbReference>
<dbReference type="GO" id="GO:0004674">
    <property type="term" value="F:protein serine/threonine kinase activity"/>
    <property type="evidence" value="ECO:0007669"/>
    <property type="project" value="UniProtKB-KW"/>
</dbReference>
<keyword evidence="5 8" id="KW-0547">Nucleotide-binding</keyword>
<protein>
    <submittedName>
        <fullName evidence="13">Serine/threonine-protein kinase Sgk3</fullName>
    </submittedName>
</protein>
<feature type="domain" description="AGC-kinase C-terminal" evidence="12">
    <location>
        <begin position="583"/>
        <end position="658"/>
    </location>
</feature>
<evidence type="ECO:0000256" key="4">
    <source>
        <dbReference type="ARBA" id="ARBA00022679"/>
    </source>
</evidence>
<keyword evidence="2" id="KW-0723">Serine/threonine-protein kinase</keyword>
<dbReference type="FunFam" id="1.10.510.10:FF:000008">
    <property type="entry name" value="Non-specific serine/threonine protein kinase"/>
    <property type="match status" value="1"/>
</dbReference>
<keyword evidence="4" id="KW-0808">Transferase</keyword>
<dbReference type="Gene3D" id="1.10.510.10">
    <property type="entry name" value="Transferase(Phosphotransferase) domain 1"/>
    <property type="match status" value="1"/>
</dbReference>
<keyword evidence="7 8" id="KW-0067">ATP-binding</keyword>
<evidence type="ECO:0000256" key="6">
    <source>
        <dbReference type="ARBA" id="ARBA00022777"/>
    </source>
</evidence>
<dbReference type="PROSITE" id="PS50195">
    <property type="entry name" value="PX"/>
    <property type="match status" value="1"/>
</dbReference>
<dbReference type="InterPro" id="IPR000719">
    <property type="entry name" value="Prot_kinase_dom"/>
</dbReference>
<dbReference type="SMART" id="SM00312">
    <property type="entry name" value="PX"/>
    <property type="match status" value="1"/>
</dbReference>
<dbReference type="SMART" id="SM00133">
    <property type="entry name" value="S_TK_X"/>
    <property type="match status" value="1"/>
</dbReference>
<proteinExistence type="inferred from homology"/>
<dbReference type="Pfam" id="PF00069">
    <property type="entry name" value="Pkinase"/>
    <property type="match status" value="1"/>
</dbReference>
<comment type="similarity">
    <text evidence="1">Belongs to the protein kinase superfamily. AGC Ser/Thr protein kinase family.</text>
</comment>
<dbReference type="SUPFAM" id="SSF64268">
    <property type="entry name" value="PX domain"/>
    <property type="match status" value="1"/>
</dbReference>
<dbReference type="FunFam" id="3.30.200.20:FF:000030">
    <property type="entry name" value="Non-specific serine/threonine protein kinase"/>
    <property type="match status" value="1"/>
</dbReference>
<evidence type="ECO:0000259" key="12">
    <source>
        <dbReference type="PROSITE" id="PS51285"/>
    </source>
</evidence>